<dbReference type="PANTHER" id="PTHR13318:SF190">
    <property type="entry name" value="PARTNER OF PAIRED, ISOFORM B"/>
    <property type="match status" value="1"/>
</dbReference>
<dbReference type="InterPro" id="IPR001611">
    <property type="entry name" value="Leu-rich_rpt"/>
</dbReference>
<dbReference type="InterPro" id="IPR006553">
    <property type="entry name" value="Leu-rich_rpt_Cys-con_subtyp"/>
</dbReference>
<evidence type="ECO:0000313" key="4">
    <source>
        <dbReference type="Proteomes" id="UP001164746"/>
    </source>
</evidence>
<accession>A0ABY7ELP9</accession>
<feature type="non-terminal residue" evidence="3">
    <location>
        <position position="379"/>
    </location>
</feature>
<protein>
    <submittedName>
        <fullName evidence="3">FXL17-like protein</fullName>
    </submittedName>
</protein>
<organism evidence="3 4">
    <name type="scientific">Mya arenaria</name>
    <name type="common">Soft-shell clam</name>
    <dbReference type="NCBI Taxonomy" id="6604"/>
    <lineage>
        <taxon>Eukaryota</taxon>
        <taxon>Metazoa</taxon>
        <taxon>Spiralia</taxon>
        <taxon>Lophotrochozoa</taxon>
        <taxon>Mollusca</taxon>
        <taxon>Bivalvia</taxon>
        <taxon>Autobranchia</taxon>
        <taxon>Heteroconchia</taxon>
        <taxon>Euheterodonta</taxon>
        <taxon>Imparidentia</taxon>
        <taxon>Neoheterodontei</taxon>
        <taxon>Myida</taxon>
        <taxon>Myoidea</taxon>
        <taxon>Myidae</taxon>
        <taxon>Mya</taxon>
    </lineage>
</organism>
<sequence>EQQFENYRNLYEELEEHDAVNFDTFVVENLSNKPTLSQSSSISSINQRFESCPIDCLPDEIMVKIFSHLSTKDLCLSCALVCGRWRNLTLDHSLWLELDFRHCPNLPTIQFLRIVRKAPLLRRLFISDRTNLYPPELAIVLESCPHLCEIDIGFCDKITCELINCLASYAQNLTHINVEGCNYFDEGCVENLVKLKRLSHLNLSHCTAIQDQGLMLVAKRLEKIVNINLDGMNFITDSIQHIAECRCLKHLAMSFCESLTDRSLEYIRKCVNLEYLRLRKGSDFTTEGLTRFFTTVKLVHLQVLNLSECTAINDAVVLNIVQIWCWDITDTGLISIVDHCGRLEQLDLVGLDKIRGECLTRISEEMPRLIFLDLRQCNK</sequence>
<dbReference type="SMART" id="SM00256">
    <property type="entry name" value="FBOX"/>
    <property type="match status" value="1"/>
</dbReference>
<gene>
    <name evidence="3" type="ORF">MAR_034742</name>
</gene>
<proteinExistence type="predicted"/>
<dbReference type="InterPro" id="IPR036047">
    <property type="entry name" value="F-box-like_dom_sf"/>
</dbReference>
<dbReference type="Pfam" id="PF13516">
    <property type="entry name" value="LRR_6"/>
    <property type="match status" value="2"/>
</dbReference>
<dbReference type="SUPFAM" id="SSF52047">
    <property type="entry name" value="RNI-like"/>
    <property type="match status" value="2"/>
</dbReference>
<keyword evidence="4" id="KW-1185">Reference proteome</keyword>
<evidence type="ECO:0000259" key="2">
    <source>
        <dbReference type="PROSITE" id="PS50181"/>
    </source>
</evidence>
<dbReference type="PROSITE" id="PS50181">
    <property type="entry name" value="FBOX"/>
    <property type="match status" value="1"/>
</dbReference>
<dbReference type="Gene3D" id="3.80.10.10">
    <property type="entry name" value="Ribonuclease Inhibitor"/>
    <property type="match status" value="3"/>
</dbReference>
<dbReference type="SUPFAM" id="SSF81383">
    <property type="entry name" value="F-box domain"/>
    <property type="match status" value="1"/>
</dbReference>
<dbReference type="Gene3D" id="1.20.1280.50">
    <property type="match status" value="1"/>
</dbReference>
<dbReference type="InterPro" id="IPR032675">
    <property type="entry name" value="LRR_dom_sf"/>
</dbReference>
<name>A0ABY7ELP9_MYAAR</name>
<dbReference type="EMBL" id="CP111018">
    <property type="protein sequence ID" value="WAR09666.1"/>
    <property type="molecule type" value="Genomic_DNA"/>
</dbReference>
<dbReference type="Proteomes" id="UP001164746">
    <property type="component" value="Chromosome 7"/>
</dbReference>
<evidence type="ECO:0000313" key="3">
    <source>
        <dbReference type="EMBL" id="WAR09666.1"/>
    </source>
</evidence>
<reference evidence="3" key="1">
    <citation type="submission" date="2022-11" db="EMBL/GenBank/DDBJ databases">
        <title>Centuries of genome instability and evolution in soft-shell clam transmissible cancer (bioRxiv).</title>
        <authorList>
            <person name="Hart S.F.M."/>
            <person name="Yonemitsu M.A."/>
            <person name="Giersch R.M."/>
            <person name="Beal B.F."/>
            <person name="Arriagada G."/>
            <person name="Davis B.W."/>
            <person name="Ostrander E.A."/>
            <person name="Goff S.P."/>
            <person name="Metzger M.J."/>
        </authorList>
    </citation>
    <scope>NUCLEOTIDE SEQUENCE</scope>
    <source>
        <strain evidence="3">MELC-2E11</strain>
        <tissue evidence="3">Siphon/mantle</tissue>
    </source>
</reference>
<dbReference type="Pfam" id="PF12937">
    <property type="entry name" value="F-box-like"/>
    <property type="match status" value="1"/>
</dbReference>
<feature type="non-terminal residue" evidence="3">
    <location>
        <position position="1"/>
    </location>
</feature>
<dbReference type="PANTHER" id="PTHR13318">
    <property type="entry name" value="PARTNER OF PAIRED, ISOFORM B-RELATED"/>
    <property type="match status" value="1"/>
</dbReference>
<keyword evidence="1" id="KW-0833">Ubl conjugation pathway</keyword>
<evidence type="ECO:0000256" key="1">
    <source>
        <dbReference type="ARBA" id="ARBA00022786"/>
    </source>
</evidence>
<dbReference type="SMART" id="SM00367">
    <property type="entry name" value="LRR_CC"/>
    <property type="match status" value="4"/>
</dbReference>
<feature type="domain" description="F-box" evidence="2">
    <location>
        <begin position="51"/>
        <end position="98"/>
    </location>
</feature>
<dbReference type="InterPro" id="IPR001810">
    <property type="entry name" value="F-box_dom"/>
</dbReference>